<protein>
    <submittedName>
        <fullName evidence="1">Uncharacterized protein</fullName>
    </submittedName>
</protein>
<reference evidence="1 2" key="1">
    <citation type="submission" date="2018-03" db="EMBL/GenBank/DDBJ databases">
        <title>The ancient ancestry and fast evolution of plastids.</title>
        <authorList>
            <person name="Moore K.R."/>
            <person name="Magnabosco C."/>
            <person name="Momper L."/>
            <person name="Gold D.A."/>
            <person name="Bosak T."/>
            <person name="Fournier G.P."/>
        </authorList>
    </citation>
    <scope>NUCLEOTIDE SEQUENCE [LARGE SCALE GENOMIC DNA]</scope>
    <source>
        <strain evidence="1 2">CCALA 016</strain>
    </source>
</reference>
<evidence type="ECO:0000313" key="2">
    <source>
        <dbReference type="Proteomes" id="UP000239001"/>
    </source>
</evidence>
<gene>
    <name evidence="1" type="ORF">C7H19_13490</name>
</gene>
<dbReference type="OrthoDB" id="9919783at2"/>
<keyword evidence="2" id="KW-1185">Reference proteome</keyword>
<reference evidence="1 2" key="2">
    <citation type="submission" date="2018-03" db="EMBL/GenBank/DDBJ databases">
        <authorList>
            <person name="Keele B.F."/>
        </authorList>
    </citation>
    <scope>NUCLEOTIDE SEQUENCE [LARGE SCALE GENOMIC DNA]</scope>
    <source>
        <strain evidence="1 2">CCALA 016</strain>
    </source>
</reference>
<name>A0A2T1LWX6_9CHRO</name>
<proteinExistence type="predicted"/>
<evidence type="ECO:0000313" key="1">
    <source>
        <dbReference type="EMBL" id="PSF36311.1"/>
    </source>
</evidence>
<dbReference type="EMBL" id="PXOH01000014">
    <property type="protein sequence ID" value="PSF36311.1"/>
    <property type="molecule type" value="Genomic_DNA"/>
</dbReference>
<dbReference type="Proteomes" id="UP000239001">
    <property type="component" value="Unassembled WGS sequence"/>
</dbReference>
<organism evidence="1 2">
    <name type="scientific">Aphanothece hegewaldii CCALA 016</name>
    <dbReference type="NCBI Taxonomy" id="2107694"/>
    <lineage>
        <taxon>Bacteria</taxon>
        <taxon>Bacillati</taxon>
        <taxon>Cyanobacteriota</taxon>
        <taxon>Cyanophyceae</taxon>
        <taxon>Oscillatoriophycideae</taxon>
        <taxon>Chroococcales</taxon>
        <taxon>Aphanothecaceae</taxon>
        <taxon>Aphanothece</taxon>
    </lineage>
</organism>
<accession>A0A2T1LWX6</accession>
<dbReference type="AlphaFoldDB" id="A0A2T1LWX6"/>
<comment type="caution">
    <text evidence="1">The sequence shown here is derived from an EMBL/GenBank/DDBJ whole genome shotgun (WGS) entry which is preliminary data.</text>
</comment>
<sequence>MFNSFKEKINLGWQNQIPLEAKLILLGEVIYATERQDLTPKQARELEELLDLSKFIQDYSKIREQAILGELV</sequence>